<accession>A0AAD2FLT8</accession>
<evidence type="ECO:0000313" key="2">
    <source>
        <dbReference type="Proteomes" id="UP001295423"/>
    </source>
</evidence>
<dbReference type="AlphaFoldDB" id="A0AAD2FLT8"/>
<dbReference type="PANTHER" id="PTHR31984">
    <property type="entry name" value="TRANSPORTER, PUTATIVE (DUF179)-RELATED"/>
    <property type="match status" value="1"/>
</dbReference>
<gene>
    <name evidence="1" type="ORF">CYCCA115_LOCUS8168</name>
</gene>
<sequence length="454" mass="50589">MASSSTSKSSLVIRRLYRNMLRTIKPYTSSPDAKVLHCLLHRTGLDDDISDWEAFVKATGLEKGHQASDLSYSYADAKKGGRFQDDDRDHKLLFRRLLREVVTGEKGLRRMPVPSVVDTSRLQQVIKREFRNEKGSSMSAYFNDLTRRQVAFTALRELNKKLSVLASVDSSEVSPNQAAWHVSSLPISKPSAILQPGVFLMSHPHMSDSFFSRTVICILDYENEAKSESAAKRFDLDALGPTYGLIVNRVSMKGDTNEKRTLREAFDDNMLPERMADIFGDMPVKDGGPVHPSLQMLYSLPGSKENTIDGTLIPTIPEPHDGSTAEYTDCATYFQGDVFDAMTAIKDGKLDKNEMSFFVGASTWAPGQLESEMAHGFWIPCRGPAEIALSGTCEHEPSTDKSDPPPAKDLWLSMMSACGQDEARLASIFHHQEWNENMLPCDAFDGEDIDPDIF</sequence>
<comment type="caution">
    <text evidence="1">The sequence shown here is derived from an EMBL/GenBank/DDBJ whole genome shotgun (WGS) entry which is preliminary data.</text>
</comment>
<dbReference type="EMBL" id="CAKOGP040001112">
    <property type="protein sequence ID" value="CAJ1942882.1"/>
    <property type="molecule type" value="Genomic_DNA"/>
</dbReference>
<name>A0AAD2FLT8_9STRA</name>
<organism evidence="1 2">
    <name type="scientific">Cylindrotheca closterium</name>
    <dbReference type="NCBI Taxonomy" id="2856"/>
    <lineage>
        <taxon>Eukaryota</taxon>
        <taxon>Sar</taxon>
        <taxon>Stramenopiles</taxon>
        <taxon>Ochrophyta</taxon>
        <taxon>Bacillariophyta</taxon>
        <taxon>Bacillariophyceae</taxon>
        <taxon>Bacillariophycidae</taxon>
        <taxon>Bacillariales</taxon>
        <taxon>Bacillariaceae</taxon>
        <taxon>Cylindrotheca</taxon>
    </lineage>
</organism>
<evidence type="ECO:0000313" key="1">
    <source>
        <dbReference type="EMBL" id="CAJ1942882.1"/>
    </source>
</evidence>
<keyword evidence="2" id="KW-1185">Reference proteome</keyword>
<proteinExistence type="predicted"/>
<dbReference type="SUPFAM" id="SSF143456">
    <property type="entry name" value="VC0467-like"/>
    <property type="match status" value="1"/>
</dbReference>
<evidence type="ECO:0008006" key="3">
    <source>
        <dbReference type="Google" id="ProtNLM"/>
    </source>
</evidence>
<dbReference type="InterPro" id="IPR003774">
    <property type="entry name" value="AlgH-like"/>
</dbReference>
<dbReference type="Pfam" id="PF02622">
    <property type="entry name" value="DUF179"/>
    <property type="match status" value="1"/>
</dbReference>
<protein>
    <recommendedName>
        <fullName evidence="3">YqgE/AlgH family protein</fullName>
    </recommendedName>
</protein>
<dbReference type="Gene3D" id="3.40.1740.10">
    <property type="entry name" value="VC0467-like"/>
    <property type="match status" value="1"/>
</dbReference>
<reference evidence="1" key="1">
    <citation type="submission" date="2023-08" db="EMBL/GenBank/DDBJ databases">
        <authorList>
            <person name="Audoor S."/>
            <person name="Bilcke G."/>
        </authorList>
    </citation>
    <scope>NUCLEOTIDE SEQUENCE</scope>
</reference>
<dbReference type="PANTHER" id="PTHR31984:SF17">
    <property type="entry name" value="TRANSCRIPTIONAL REGULATOR"/>
    <property type="match status" value="1"/>
</dbReference>
<dbReference type="Proteomes" id="UP001295423">
    <property type="component" value="Unassembled WGS sequence"/>
</dbReference>